<dbReference type="EMBL" id="LAJG01000014">
    <property type="protein sequence ID" value="KKB79811.1"/>
    <property type="molecule type" value="Genomic_DNA"/>
</dbReference>
<dbReference type="GO" id="GO:0003747">
    <property type="term" value="F:translation release factor activity"/>
    <property type="evidence" value="ECO:0007669"/>
    <property type="project" value="InterPro"/>
</dbReference>
<feature type="domain" description="Prokaryotic-type class I peptide chain release factors" evidence="2">
    <location>
        <begin position="10"/>
        <end position="136"/>
    </location>
</feature>
<dbReference type="AlphaFoldDB" id="A0A0F5LBN7"/>
<dbReference type="SUPFAM" id="SSF110916">
    <property type="entry name" value="Peptidyl-tRNA hydrolase domain-like"/>
    <property type="match status" value="1"/>
</dbReference>
<dbReference type="GO" id="GO:0072344">
    <property type="term" value="P:rescue of stalled ribosome"/>
    <property type="evidence" value="ECO:0007669"/>
    <property type="project" value="TreeGrafter"/>
</dbReference>
<dbReference type="Proteomes" id="UP000033514">
    <property type="component" value="Unassembled WGS sequence"/>
</dbReference>
<evidence type="ECO:0000259" key="2">
    <source>
        <dbReference type="Pfam" id="PF00472"/>
    </source>
</evidence>
<dbReference type="RefSeq" id="WP_046141882.1">
    <property type="nucleotide sequence ID" value="NZ_LAJG01000014.1"/>
</dbReference>
<dbReference type="NCBIfam" id="NF006718">
    <property type="entry name" value="PRK09256.1"/>
    <property type="match status" value="1"/>
</dbReference>
<evidence type="ECO:0000256" key="1">
    <source>
        <dbReference type="SAM" id="MobiDB-lite"/>
    </source>
</evidence>
<dbReference type="GO" id="GO:0004045">
    <property type="term" value="F:peptidyl-tRNA hydrolase activity"/>
    <property type="evidence" value="ECO:0007669"/>
    <property type="project" value="TreeGrafter"/>
</dbReference>
<dbReference type="GO" id="GO:0043022">
    <property type="term" value="F:ribosome binding"/>
    <property type="evidence" value="ECO:0007669"/>
    <property type="project" value="TreeGrafter"/>
</dbReference>
<reference evidence="3 4" key="1">
    <citation type="submission" date="2015-03" db="EMBL/GenBank/DDBJ databases">
        <authorList>
            <person name="Hassan Y.I."/>
            <person name="Lepp D."/>
            <person name="Zhou T."/>
        </authorList>
    </citation>
    <scope>NUCLEOTIDE SEQUENCE [LARGE SCALE GENOMIC DNA]</scope>
    <source>
        <strain evidence="3 4">GH2-10</strain>
    </source>
</reference>
<dbReference type="STRING" id="361041.VW35_04750"/>
<keyword evidence="4" id="KW-1185">Reference proteome</keyword>
<accession>A0A0F5LBN7</accession>
<dbReference type="InterPro" id="IPR000352">
    <property type="entry name" value="Pep_chain_release_fac_I"/>
</dbReference>
<evidence type="ECO:0000313" key="4">
    <source>
        <dbReference type="Proteomes" id="UP000033514"/>
    </source>
</evidence>
<dbReference type="OrthoDB" id="9815709at2"/>
<proteinExistence type="predicted"/>
<dbReference type="PANTHER" id="PTHR47814">
    <property type="entry name" value="PEPTIDYL-TRNA HYDROLASE ARFB"/>
    <property type="match status" value="1"/>
</dbReference>
<feature type="region of interest" description="Disordered" evidence="1">
    <location>
        <begin position="109"/>
        <end position="143"/>
    </location>
</feature>
<dbReference type="Gene3D" id="3.30.160.20">
    <property type="match status" value="1"/>
</dbReference>
<sequence>MADPIAITRSVSIDPSEIEETFVRGAGPGGQNVNKVASAVQLRFDLENSPNIPEPMKRRVAVLAGSRLTKDGVIVIQSNSHRDQPLNRAEALARLVALLREGAFVPKPRIATRPTLASKKRRLDAKTNRSGIKQGRGKPTFED</sequence>
<evidence type="ECO:0000313" key="3">
    <source>
        <dbReference type="EMBL" id="KKB79811.1"/>
    </source>
</evidence>
<comment type="caution">
    <text evidence="3">The sequence shown here is derived from an EMBL/GenBank/DDBJ whole genome shotgun (WGS) entry which is preliminary data.</text>
</comment>
<gene>
    <name evidence="3" type="ORF">VW35_04750</name>
</gene>
<dbReference type="Pfam" id="PF00472">
    <property type="entry name" value="RF-1"/>
    <property type="match status" value="1"/>
</dbReference>
<name>A0A0F5LBN7_9HYPH</name>
<dbReference type="PATRIC" id="fig|361041.3.peg.256"/>
<protein>
    <submittedName>
        <fullName evidence="3">Peptide chain release factor I</fullName>
    </submittedName>
</protein>
<organism evidence="3 4">
    <name type="scientific">Devosia soli</name>
    <dbReference type="NCBI Taxonomy" id="361041"/>
    <lineage>
        <taxon>Bacteria</taxon>
        <taxon>Pseudomonadati</taxon>
        <taxon>Pseudomonadota</taxon>
        <taxon>Alphaproteobacteria</taxon>
        <taxon>Hyphomicrobiales</taxon>
        <taxon>Devosiaceae</taxon>
        <taxon>Devosia</taxon>
    </lineage>
</organism>
<dbReference type="PANTHER" id="PTHR47814:SF1">
    <property type="entry name" value="PEPTIDYL-TRNA HYDROLASE ARFB"/>
    <property type="match status" value="1"/>
</dbReference>